<evidence type="ECO:0000313" key="2">
    <source>
        <dbReference type="EMBL" id="SHF45870.1"/>
    </source>
</evidence>
<dbReference type="OrthoDB" id="3268254at2"/>
<dbReference type="AlphaFoldDB" id="A0A1M5BTX3"/>
<evidence type="ECO:0000313" key="3">
    <source>
        <dbReference type="Proteomes" id="UP000184164"/>
    </source>
</evidence>
<name>A0A1M5BTX3_9BACT</name>
<dbReference type="InterPro" id="IPR053842">
    <property type="entry name" value="NikA-like"/>
</dbReference>
<accession>A0A1M5BTX3</accession>
<organism evidence="2 3">
    <name type="scientific">Mariniphaga anaerophila</name>
    <dbReference type="NCBI Taxonomy" id="1484053"/>
    <lineage>
        <taxon>Bacteria</taxon>
        <taxon>Pseudomonadati</taxon>
        <taxon>Bacteroidota</taxon>
        <taxon>Bacteroidia</taxon>
        <taxon>Marinilabiliales</taxon>
        <taxon>Prolixibacteraceae</taxon>
        <taxon>Mariniphaga</taxon>
    </lineage>
</organism>
<sequence>MKTIKNRNINGRPAKKPSEKKAYKITVKMATEEYYSLKAKAGLVGINRSEFIRQCIRSTVIKQRLSPGLMGHIRQLSGMANNVNQIARTANAAGYIEVHNHCLFMSERLDRIIKLIEDDC</sequence>
<keyword evidence="3" id="KW-1185">Reference proteome</keyword>
<proteinExistence type="predicted"/>
<feature type="region of interest" description="Disordered" evidence="1">
    <location>
        <begin position="1"/>
        <end position="21"/>
    </location>
</feature>
<protein>
    <submittedName>
        <fullName evidence="2">Mobilisation protein (MobC)</fullName>
    </submittedName>
</protein>
<reference evidence="2 3" key="1">
    <citation type="submission" date="2016-11" db="EMBL/GenBank/DDBJ databases">
        <authorList>
            <person name="Jaros S."/>
            <person name="Januszkiewicz K."/>
            <person name="Wedrychowicz H."/>
        </authorList>
    </citation>
    <scope>NUCLEOTIDE SEQUENCE [LARGE SCALE GENOMIC DNA]</scope>
    <source>
        <strain evidence="2 3">DSM 26910</strain>
    </source>
</reference>
<dbReference type="Pfam" id="PF21983">
    <property type="entry name" value="NikA-like"/>
    <property type="match status" value="1"/>
</dbReference>
<dbReference type="STRING" id="1484053.SAMN05444274_105302"/>
<dbReference type="Proteomes" id="UP000184164">
    <property type="component" value="Unassembled WGS sequence"/>
</dbReference>
<dbReference type="EMBL" id="FQUM01000005">
    <property type="protein sequence ID" value="SHF45870.1"/>
    <property type="molecule type" value="Genomic_DNA"/>
</dbReference>
<evidence type="ECO:0000256" key="1">
    <source>
        <dbReference type="SAM" id="MobiDB-lite"/>
    </source>
</evidence>
<dbReference type="RefSeq" id="WP_073002289.1">
    <property type="nucleotide sequence ID" value="NZ_FQUM01000005.1"/>
</dbReference>
<gene>
    <name evidence="2" type="ORF">SAMN05444274_105302</name>
</gene>